<evidence type="ECO:0000256" key="10">
    <source>
        <dbReference type="ARBA" id="ARBA00045103"/>
    </source>
</evidence>
<dbReference type="GO" id="GO:0004378">
    <property type="term" value="F:GDP-Man:Man(1)GlcNAc(2)-PP-Dol alpha-1,3-mannosyltransferase activity"/>
    <property type="evidence" value="ECO:0007669"/>
    <property type="project" value="UniProtKB-UniRule"/>
</dbReference>
<feature type="domain" description="Glycosyl transferase family 1" evidence="13">
    <location>
        <begin position="340"/>
        <end position="440"/>
    </location>
</feature>
<dbReference type="EC" id="2.4.1.132" evidence="12"/>
<keyword evidence="4 12" id="KW-0328">Glycosyltransferase</keyword>
<dbReference type="Pfam" id="PF13439">
    <property type="entry name" value="Glyco_transf_4"/>
    <property type="match status" value="1"/>
</dbReference>
<evidence type="ECO:0000256" key="12">
    <source>
        <dbReference type="RuleBase" id="RU367136"/>
    </source>
</evidence>
<comment type="catalytic activity">
    <reaction evidence="11 12">
        <text>an alpha-D-Man-(1-&gt;3)-beta-D-Man-(1-&gt;4)-beta-D-GlcNAc-(1-&gt;4)-alpha-D-GlcNAc-diphospho-di-trans,poly-cis-dolichol + GDP-alpha-D-mannose = an alpha-D-Man-(1-&gt;3)-[alpha-D-Man-(1-&gt;6)]-beta-D-Man-(1-&gt;4)-beta-D-GlcNAc-(1-&gt;4)-alpha-D-GlcNAc-diphospho-di-trans,poly-cis-dolichol + GDP + H(+)</text>
        <dbReference type="Rhea" id="RHEA:29519"/>
        <dbReference type="Rhea" id="RHEA-COMP:19513"/>
        <dbReference type="Rhea" id="RHEA-COMP:19515"/>
        <dbReference type="ChEBI" id="CHEBI:15378"/>
        <dbReference type="ChEBI" id="CHEBI:57527"/>
        <dbReference type="ChEBI" id="CHEBI:58189"/>
        <dbReference type="ChEBI" id="CHEBI:132510"/>
        <dbReference type="ChEBI" id="CHEBI:132511"/>
        <dbReference type="EC" id="2.4.1.257"/>
    </reaction>
    <physiologicalReaction direction="left-to-right" evidence="11 12">
        <dbReference type="Rhea" id="RHEA:29520"/>
    </physiologicalReaction>
</comment>
<evidence type="ECO:0000256" key="6">
    <source>
        <dbReference type="ARBA" id="ARBA00022692"/>
    </source>
</evidence>
<feature type="domain" description="Glycosyl transferase family 1" evidence="13">
    <location>
        <begin position="222"/>
        <end position="263"/>
    </location>
</feature>
<evidence type="ECO:0000256" key="1">
    <source>
        <dbReference type="ARBA" id="ARBA00003142"/>
    </source>
</evidence>
<sequence length="500" mass="54924">MRNIVFLHPDLGIGGAERLVVDAAVGLQSLGHKVIIFTSHCDPKHCFDEARDGTLDVRVRGDSIFPPSVLGRFSILCAILRQLHLVLQVFLSGELSALDPEVFFLDQLSACVPLLRLLYSRRTRVLFYCHFPDKLLATRKSLVRRLYRIPFDWLEAWTTGLADALVVNSRFTASVFHEAFPGLRGRRPEVVYPCVDTKEVLGKKTVGDEKVEIADGGGFGGGDKKVALSINRFEKKKDVGLAIRAFAGLTEKEREEARLVVAGEFIVALAHSTCFSSGCGLTARAPWTDIRTTTEKGGYDPRVQENVVYHKELVSLADSLGLKSATTNNFITSLSVPADINVLFLLSIPTSLKSSLLSTAMLLVYTPSHEHFGIVPLEAMLSGTPVLAASNGGPLETILDGKTGWLRPPNAVQQWTAVMRDVIFERPAGELRAMAKAGREHVQREFSEQKMAERLDREVEKMFEAPRQRAFTGVDIGKFVLGVGISVGVAAWGIVRVWGG</sequence>
<dbReference type="Proteomes" id="UP000698800">
    <property type="component" value="Unassembled WGS sequence"/>
</dbReference>
<dbReference type="EC" id="2.4.1.257" evidence="12"/>
<keyword evidence="7 12" id="KW-0256">Endoplasmic reticulum</keyword>
<evidence type="ECO:0000256" key="5">
    <source>
        <dbReference type="ARBA" id="ARBA00022679"/>
    </source>
</evidence>
<gene>
    <name evidence="15" type="ORF">FGG08_000427</name>
</gene>
<evidence type="ECO:0000259" key="14">
    <source>
        <dbReference type="Pfam" id="PF13439"/>
    </source>
</evidence>
<comment type="catalytic activity">
    <reaction evidence="10 12">
        <text>a beta-D-Man-(1-&gt;4)-beta-D-GlcNAc-(1-&gt;4)-alpha-D-GlcNAc-diphospho-di-trans,poly-cis-dolichol + GDP-alpha-D-mannose = an alpha-D-Man-(1-&gt;3)-beta-D-Man-(1-&gt;4)-beta-D-GlcNAc-(1-&gt;4)-alpha-D-GlcNAc-diphospho-di-trans,poly-cis-dolichol + GDP + H(+)</text>
        <dbReference type="Rhea" id="RHEA:29515"/>
        <dbReference type="Rhea" id="RHEA-COMP:19511"/>
        <dbReference type="Rhea" id="RHEA-COMP:19513"/>
        <dbReference type="ChEBI" id="CHEBI:15378"/>
        <dbReference type="ChEBI" id="CHEBI:57527"/>
        <dbReference type="ChEBI" id="CHEBI:58189"/>
        <dbReference type="ChEBI" id="CHEBI:58472"/>
        <dbReference type="ChEBI" id="CHEBI:132510"/>
        <dbReference type="EC" id="2.4.1.132"/>
    </reaction>
    <physiologicalReaction direction="left-to-right" evidence="10 12">
        <dbReference type="Rhea" id="RHEA:29516"/>
    </physiologicalReaction>
</comment>
<evidence type="ECO:0000313" key="16">
    <source>
        <dbReference type="Proteomes" id="UP000698800"/>
    </source>
</evidence>
<dbReference type="Pfam" id="PF00534">
    <property type="entry name" value="Glycos_transf_1"/>
    <property type="match status" value="2"/>
</dbReference>
<dbReference type="EMBL" id="JAGHQL010000004">
    <property type="protein sequence ID" value="KAH0545596.1"/>
    <property type="molecule type" value="Genomic_DNA"/>
</dbReference>
<evidence type="ECO:0000256" key="3">
    <source>
        <dbReference type="ARBA" id="ARBA00004922"/>
    </source>
</evidence>
<evidence type="ECO:0000259" key="13">
    <source>
        <dbReference type="Pfam" id="PF00534"/>
    </source>
</evidence>
<dbReference type="InterPro" id="IPR028098">
    <property type="entry name" value="Glyco_trans_4-like_N"/>
</dbReference>
<dbReference type="AlphaFoldDB" id="A0A9P8I426"/>
<proteinExistence type="inferred from homology"/>
<accession>A0A9P8I426</accession>
<evidence type="ECO:0000256" key="8">
    <source>
        <dbReference type="ARBA" id="ARBA00022989"/>
    </source>
</evidence>
<evidence type="ECO:0000256" key="4">
    <source>
        <dbReference type="ARBA" id="ARBA00022676"/>
    </source>
</evidence>
<evidence type="ECO:0000256" key="11">
    <source>
        <dbReference type="ARBA" id="ARBA00045104"/>
    </source>
</evidence>
<comment type="caution">
    <text evidence="15">The sequence shown here is derived from an EMBL/GenBank/DDBJ whole genome shotgun (WGS) entry which is preliminary data.</text>
</comment>
<dbReference type="InterPro" id="IPR027054">
    <property type="entry name" value="ALG2"/>
</dbReference>
<dbReference type="OrthoDB" id="448893at2759"/>
<name>A0A9P8I426_9PEZI</name>
<comment type="subcellular location">
    <subcellularLocation>
        <location evidence="2 12">Endoplasmic reticulum membrane</location>
    </subcellularLocation>
</comment>
<comment type="pathway">
    <text evidence="3 12">Protein modification; protein glycosylation.</text>
</comment>
<organism evidence="15 16">
    <name type="scientific">Glutinoglossum americanum</name>
    <dbReference type="NCBI Taxonomy" id="1670608"/>
    <lineage>
        <taxon>Eukaryota</taxon>
        <taxon>Fungi</taxon>
        <taxon>Dikarya</taxon>
        <taxon>Ascomycota</taxon>
        <taxon>Pezizomycotina</taxon>
        <taxon>Geoglossomycetes</taxon>
        <taxon>Geoglossales</taxon>
        <taxon>Geoglossaceae</taxon>
        <taxon>Glutinoglossum</taxon>
    </lineage>
</organism>
<evidence type="ECO:0000256" key="9">
    <source>
        <dbReference type="ARBA" id="ARBA00023136"/>
    </source>
</evidence>
<protein>
    <recommendedName>
        <fullName evidence="12">Alpha-1,3/1,6-mannosyltransferase ALG2</fullName>
        <ecNumber evidence="12">2.4.1.132</ecNumber>
        <ecNumber evidence="12">2.4.1.257</ecNumber>
    </recommendedName>
    <alternativeName>
        <fullName evidence="12">GDP-Man:Man(1)GlcNAc(2)-PP-Dol alpha-1,3-mannosyltransferase</fullName>
    </alternativeName>
</protein>
<dbReference type="Gene3D" id="3.40.50.2000">
    <property type="entry name" value="Glycogen Phosphorylase B"/>
    <property type="match status" value="2"/>
</dbReference>
<dbReference type="InterPro" id="IPR001296">
    <property type="entry name" value="Glyco_trans_1"/>
</dbReference>
<evidence type="ECO:0000313" key="15">
    <source>
        <dbReference type="EMBL" id="KAH0545596.1"/>
    </source>
</evidence>
<dbReference type="GO" id="GO:0102704">
    <property type="term" value="F:GDP-Man:Man(2)GlcNAc(2)-PP-Dol alpha-1,6-mannosyltransferase activity"/>
    <property type="evidence" value="ECO:0007669"/>
    <property type="project" value="UniProtKB-UniRule"/>
</dbReference>
<dbReference type="PANTHER" id="PTHR45918">
    <property type="entry name" value="ALPHA-1,3/1,6-MANNOSYLTRANSFERASE ALG2"/>
    <property type="match status" value="1"/>
</dbReference>
<feature type="domain" description="Glycosyltransferase subfamily 4-like N-terminal" evidence="14">
    <location>
        <begin position="13"/>
        <end position="198"/>
    </location>
</feature>
<comment type="function">
    <text evidence="1 12">Mannosylates Man(2)GlcNAc(2)-dolichol diphosphate and Man(1)GlcNAc(2)-dolichol diphosphate to form Man(3)GlcNAc(2)-dolichol diphosphate.</text>
</comment>
<keyword evidence="5 12" id="KW-0808">Transferase</keyword>
<dbReference type="PANTHER" id="PTHR45918:SF1">
    <property type="entry name" value="ALPHA-1,3_1,6-MANNOSYLTRANSFERASE ALG2"/>
    <property type="match status" value="1"/>
</dbReference>
<keyword evidence="6" id="KW-0812">Transmembrane</keyword>
<evidence type="ECO:0000256" key="7">
    <source>
        <dbReference type="ARBA" id="ARBA00022824"/>
    </source>
</evidence>
<keyword evidence="16" id="KW-1185">Reference proteome</keyword>
<dbReference type="SUPFAM" id="SSF53756">
    <property type="entry name" value="UDP-Glycosyltransferase/glycogen phosphorylase"/>
    <property type="match status" value="1"/>
</dbReference>
<keyword evidence="9" id="KW-0472">Membrane</keyword>
<evidence type="ECO:0000256" key="2">
    <source>
        <dbReference type="ARBA" id="ARBA00004586"/>
    </source>
</evidence>
<dbReference type="GO" id="GO:0005789">
    <property type="term" value="C:endoplasmic reticulum membrane"/>
    <property type="evidence" value="ECO:0007669"/>
    <property type="project" value="UniProtKB-SubCell"/>
</dbReference>
<reference evidence="15" key="1">
    <citation type="submission" date="2021-03" db="EMBL/GenBank/DDBJ databases">
        <title>Comparative genomics and phylogenomic investigation of the class Geoglossomycetes provide insights into ecological specialization and systematics.</title>
        <authorList>
            <person name="Melie T."/>
            <person name="Pirro S."/>
            <person name="Miller A.N."/>
            <person name="Quandt A."/>
        </authorList>
    </citation>
    <scope>NUCLEOTIDE SEQUENCE</scope>
    <source>
        <strain evidence="15">GBOQ0MN5Z8</strain>
    </source>
</reference>
<comment type="similarity">
    <text evidence="12">Belongs to the glycosyltransferase group 1 family.</text>
</comment>
<dbReference type="CDD" id="cd03805">
    <property type="entry name" value="GT4_ALG2-like"/>
    <property type="match status" value="1"/>
</dbReference>
<keyword evidence="8" id="KW-1133">Transmembrane helix</keyword>